<dbReference type="PATRIC" id="fig|178900.5.peg.2162"/>
<reference evidence="4 5" key="1">
    <citation type="submission" date="2015-06" db="EMBL/GenBank/DDBJ databases">
        <title>Improved classification and identification of acetic acid bacteria using matrix-assisted laser desorption/ionization time-of-flight mass spectrometry; Gluconobacter nephelii and Gluconobacter uchimurae are later heterotypic synonyms of Gluconobacter japonicus and Gluconobacter oxydans, respectively.</title>
        <authorList>
            <person name="Li L."/>
            <person name="Cleenwerck I."/>
            <person name="De Vuyst L."/>
            <person name="Vandamme P."/>
        </authorList>
    </citation>
    <scope>NUCLEOTIDE SEQUENCE [LARGE SCALE GENOMIC DNA]</scope>
    <source>
        <strain evidence="3 4">LMG 1608</strain>
        <strain evidence="2 5">LMG 1625</strain>
    </source>
</reference>
<evidence type="ECO:0000313" key="4">
    <source>
        <dbReference type="Proteomes" id="UP000075312"/>
    </source>
</evidence>
<evidence type="ECO:0000313" key="3">
    <source>
        <dbReference type="EMBL" id="KXV71815.1"/>
    </source>
</evidence>
<dbReference type="PROSITE" id="PS51819">
    <property type="entry name" value="VOC"/>
    <property type="match status" value="1"/>
</dbReference>
<dbReference type="Proteomes" id="UP000075312">
    <property type="component" value="Unassembled WGS sequence"/>
</dbReference>
<dbReference type="Proteomes" id="UP000075473">
    <property type="component" value="Unassembled WGS sequence"/>
</dbReference>
<dbReference type="Pfam" id="PF00903">
    <property type="entry name" value="Glyoxalase"/>
    <property type="match status" value="1"/>
</dbReference>
<dbReference type="EMBL" id="LHZA01000123">
    <property type="protein sequence ID" value="KXU97023.1"/>
    <property type="molecule type" value="Genomic_DNA"/>
</dbReference>
<accession>A0A149QIE6</accession>
<name>A0A149QIE6_9PROT</name>
<dbReference type="InterPro" id="IPR004360">
    <property type="entry name" value="Glyas_Fos-R_dOase_dom"/>
</dbReference>
<dbReference type="PANTHER" id="PTHR33993">
    <property type="entry name" value="GLYOXALASE-RELATED"/>
    <property type="match status" value="1"/>
</dbReference>
<proteinExistence type="predicted"/>
<feature type="domain" description="VOC" evidence="1">
    <location>
        <begin position="3"/>
        <end position="110"/>
    </location>
</feature>
<gene>
    <name evidence="2" type="ORF">AD928_04050</name>
    <name evidence="3" type="ORF">AD952_07315</name>
</gene>
<dbReference type="EMBL" id="LHZY01000015">
    <property type="protein sequence ID" value="KXV71815.1"/>
    <property type="molecule type" value="Genomic_DNA"/>
</dbReference>
<protein>
    <submittedName>
        <fullName evidence="2">Bleomycin resistance protein</fullName>
    </submittedName>
</protein>
<dbReference type="InterPro" id="IPR037523">
    <property type="entry name" value="VOC_core"/>
</dbReference>
<dbReference type="Gene3D" id="3.10.180.10">
    <property type="entry name" value="2,3-Dihydroxybiphenyl 1,2-Dioxygenase, domain 1"/>
    <property type="match status" value="1"/>
</dbReference>
<organism evidence="2 5">
    <name type="scientific">Acetobacter cerevisiae</name>
    <dbReference type="NCBI Taxonomy" id="178900"/>
    <lineage>
        <taxon>Bacteria</taxon>
        <taxon>Pseudomonadati</taxon>
        <taxon>Pseudomonadota</taxon>
        <taxon>Alphaproteobacteria</taxon>
        <taxon>Acetobacterales</taxon>
        <taxon>Acetobacteraceae</taxon>
        <taxon>Acetobacter</taxon>
    </lineage>
</organism>
<dbReference type="AlphaFoldDB" id="A0A149QIE6"/>
<dbReference type="PANTHER" id="PTHR33993:SF1">
    <property type="entry name" value="GLYOXALASE FAMILY PROTEIN"/>
    <property type="match status" value="1"/>
</dbReference>
<dbReference type="SUPFAM" id="SSF54593">
    <property type="entry name" value="Glyoxalase/Bleomycin resistance protein/Dihydroxybiphenyl dioxygenase"/>
    <property type="match status" value="1"/>
</dbReference>
<comment type="caution">
    <text evidence="2">The sequence shown here is derived from an EMBL/GenBank/DDBJ whole genome shotgun (WGS) entry which is preliminary data.</text>
</comment>
<dbReference type="CDD" id="cd07247">
    <property type="entry name" value="SgaA_N_like"/>
    <property type="match status" value="1"/>
</dbReference>
<evidence type="ECO:0000313" key="5">
    <source>
        <dbReference type="Proteomes" id="UP000075473"/>
    </source>
</evidence>
<sequence>MARINFVELPAQNLKAAKTFYETVFGWSLTEFGPDYACTMTGSVDLGLQGDPSEAPAAPLPVVEVKDLEAALKAVTQAGGTLTKQIFSFPGGRRFHFRDPNGMELAIMQPD</sequence>
<dbReference type="InterPro" id="IPR052164">
    <property type="entry name" value="Anthracycline_SecMetBiosynth"/>
</dbReference>
<evidence type="ECO:0000259" key="1">
    <source>
        <dbReference type="PROSITE" id="PS51819"/>
    </source>
</evidence>
<dbReference type="InterPro" id="IPR029068">
    <property type="entry name" value="Glyas_Bleomycin-R_OHBP_Dase"/>
</dbReference>
<evidence type="ECO:0000313" key="2">
    <source>
        <dbReference type="EMBL" id="KXU97023.1"/>
    </source>
</evidence>